<keyword evidence="2" id="KW-1185">Reference proteome</keyword>
<dbReference type="AlphaFoldDB" id="A0A5N5X402"/>
<dbReference type="EMBL" id="ML732195">
    <property type="protein sequence ID" value="KAB8075359.1"/>
    <property type="molecule type" value="Genomic_DNA"/>
</dbReference>
<organism evidence="1 2">
    <name type="scientific">Aspergillus leporis</name>
    <dbReference type="NCBI Taxonomy" id="41062"/>
    <lineage>
        <taxon>Eukaryota</taxon>
        <taxon>Fungi</taxon>
        <taxon>Dikarya</taxon>
        <taxon>Ascomycota</taxon>
        <taxon>Pezizomycotina</taxon>
        <taxon>Eurotiomycetes</taxon>
        <taxon>Eurotiomycetidae</taxon>
        <taxon>Eurotiales</taxon>
        <taxon>Aspergillaceae</taxon>
        <taxon>Aspergillus</taxon>
        <taxon>Aspergillus subgen. Circumdati</taxon>
    </lineage>
</organism>
<name>A0A5N5X402_9EURO</name>
<reference evidence="1 2" key="1">
    <citation type="submission" date="2019-04" db="EMBL/GenBank/DDBJ databases">
        <title>Friends and foes A comparative genomics study of 23 Aspergillus species from section Flavi.</title>
        <authorList>
            <consortium name="DOE Joint Genome Institute"/>
            <person name="Kjaerbolling I."/>
            <person name="Vesth T."/>
            <person name="Frisvad J.C."/>
            <person name="Nybo J.L."/>
            <person name="Theobald S."/>
            <person name="Kildgaard S."/>
            <person name="Isbrandt T."/>
            <person name="Kuo A."/>
            <person name="Sato A."/>
            <person name="Lyhne E.K."/>
            <person name="Kogle M.E."/>
            <person name="Wiebenga A."/>
            <person name="Kun R.S."/>
            <person name="Lubbers R.J."/>
            <person name="Makela M.R."/>
            <person name="Barry K."/>
            <person name="Chovatia M."/>
            <person name="Clum A."/>
            <person name="Daum C."/>
            <person name="Haridas S."/>
            <person name="He G."/>
            <person name="LaButti K."/>
            <person name="Lipzen A."/>
            <person name="Mondo S."/>
            <person name="Riley R."/>
            <person name="Salamov A."/>
            <person name="Simmons B.A."/>
            <person name="Magnuson J.K."/>
            <person name="Henrissat B."/>
            <person name="Mortensen U.H."/>
            <person name="Larsen T.O."/>
            <person name="Devries R.P."/>
            <person name="Grigoriev I.V."/>
            <person name="Machida M."/>
            <person name="Baker S.E."/>
            <person name="Andersen M.R."/>
        </authorList>
    </citation>
    <scope>NUCLEOTIDE SEQUENCE [LARGE SCALE GENOMIC DNA]</scope>
    <source>
        <strain evidence="1 2">CBS 151.66</strain>
    </source>
</reference>
<dbReference type="Proteomes" id="UP000326565">
    <property type="component" value="Unassembled WGS sequence"/>
</dbReference>
<evidence type="ECO:0000313" key="2">
    <source>
        <dbReference type="Proteomes" id="UP000326565"/>
    </source>
</evidence>
<gene>
    <name evidence="1" type="ORF">BDV29DRAFT_200881</name>
</gene>
<sequence length="425" mass="45828">MTINPETQSISTAAQIPLQTFNLPSFPLEAANLQHLTLTSDIKPTEYADILASPLPQTAIPSSLPNGIDSLTLELFSLGYPAPFLTKLGKALPRLKALTIYSHLIDGVSEDSRRDAGEFIHNALTGTKENPRGLRELHLLDAFCRRGFIEGIGDILHDSLDGERANFGEGSGLRFLEVSYTYRGHSDPEFLSRISADELPGLFVSSLIAASFRLSPPPAVGSEAGLEDVPDDPADVDENGEVVSGKKPAGIVPVHSTHSGTALLVEKLTGGSDQEARDEASREPTFGNLKMLDCTLYTLSIDQLERVLRHQRQLAVLSVSVLVPGDEGAKGALLDAIRAGSEELEIVEIVGVPEQEIKDVSLSFVEYFRDLFPSASDIVELSAGLPRLESLSMTILRAPGFGSVSWTRCDGKWKDGNVSDKGEQV</sequence>
<accession>A0A5N5X402</accession>
<proteinExistence type="predicted"/>
<dbReference type="OrthoDB" id="5356476at2759"/>
<protein>
    <submittedName>
        <fullName evidence="1">Uncharacterized protein</fullName>
    </submittedName>
</protein>
<evidence type="ECO:0000313" key="1">
    <source>
        <dbReference type="EMBL" id="KAB8075359.1"/>
    </source>
</evidence>